<organism evidence="2 3">
    <name type="scientific">Bradyrhizobium iriomotense</name>
    <dbReference type="NCBI Taxonomy" id="441950"/>
    <lineage>
        <taxon>Bacteria</taxon>
        <taxon>Pseudomonadati</taxon>
        <taxon>Pseudomonadota</taxon>
        <taxon>Alphaproteobacteria</taxon>
        <taxon>Hyphomicrobiales</taxon>
        <taxon>Nitrobacteraceae</taxon>
        <taxon>Bradyrhizobium</taxon>
    </lineage>
</organism>
<protein>
    <recommendedName>
        <fullName evidence="4">Transposase</fullName>
    </recommendedName>
</protein>
<evidence type="ECO:0000313" key="3">
    <source>
        <dbReference type="Proteomes" id="UP001156905"/>
    </source>
</evidence>
<dbReference type="Proteomes" id="UP001156905">
    <property type="component" value="Unassembled WGS sequence"/>
</dbReference>
<comment type="caution">
    <text evidence="2">The sequence shown here is derived from an EMBL/GenBank/DDBJ whole genome shotgun (WGS) entry which is preliminary data.</text>
</comment>
<reference evidence="3" key="1">
    <citation type="journal article" date="2019" name="Int. J. Syst. Evol. Microbiol.">
        <title>The Global Catalogue of Microorganisms (GCM) 10K type strain sequencing project: providing services to taxonomists for standard genome sequencing and annotation.</title>
        <authorList>
            <consortium name="The Broad Institute Genomics Platform"/>
            <consortium name="The Broad Institute Genome Sequencing Center for Infectious Disease"/>
            <person name="Wu L."/>
            <person name="Ma J."/>
        </authorList>
    </citation>
    <scope>NUCLEOTIDE SEQUENCE [LARGE SCALE GENOMIC DNA]</scope>
    <source>
        <strain evidence="3">NBRC 102520</strain>
    </source>
</reference>
<keyword evidence="3" id="KW-1185">Reference proteome</keyword>
<evidence type="ECO:0008006" key="4">
    <source>
        <dbReference type="Google" id="ProtNLM"/>
    </source>
</evidence>
<dbReference type="EMBL" id="BSOW01000070">
    <property type="protein sequence ID" value="GLR92181.1"/>
    <property type="molecule type" value="Genomic_DNA"/>
</dbReference>
<feature type="compositionally biased region" description="Basic and acidic residues" evidence="1">
    <location>
        <begin position="1"/>
        <end position="10"/>
    </location>
</feature>
<name>A0ABQ6BHX5_9BRAD</name>
<accession>A0ABQ6BHX5</accession>
<evidence type="ECO:0000313" key="2">
    <source>
        <dbReference type="EMBL" id="GLR92181.1"/>
    </source>
</evidence>
<feature type="region of interest" description="Disordered" evidence="1">
    <location>
        <begin position="1"/>
        <end position="31"/>
    </location>
</feature>
<proteinExistence type="predicted"/>
<evidence type="ECO:0000256" key="1">
    <source>
        <dbReference type="SAM" id="MobiDB-lite"/>
    </source>
</evidence>
<sequence>MKDSGDRVCSEVESGLGSSPKIPLPDAQSLEGKHGTTCWQIYYWRSTLSKGGELPSCEAPRPPFAPLWQRAVREASCFGGKLKIAIGALMVRTDIATDGEQVSRVIRAVRAS</sequence>
<gene>
    <name evidence="2" type="ORF">GCM10007857_89010</name>
</gene>